<reference evidence="13 14" key="1">
    <citation type="submission" date="2018-10" db="EMBL/GenBank/DDBJ databases">
        <title>Propagation and draft genome sequences of three atypical Erhlichia ruminantium isolates.</title>
        <authorList>
            <person name="Liebenberg J."/>
            <person name="Steyn H."/>
            <person name="Josemans A."/>
            <person name="Zweygarth E."/>
        </authorList>
    </citation>
    <scope>NUCLEOTIDE SEQUENCE [LARGE SCALE GENOMIC DNA]</scope>
    <source>
        <strain evidence="13 14">Omatjenne</strain>
    </source>
</reference>
<dbReference type="Gene3D" id="3.30.1360.70">
    <property type="entry name" value="Arginyl tRNA synthetase N-terminal domain"/>
    <property type="match status" value="1"/>
</dbReference>
<organism evidence="13 14">
    <name type="scientific">Ehrlichia ruminantium</name>
    <name type="common">heartwater rickettsia</name>
    <name type="synonym">Cowdria ruminantium</name>
    <dbReference type="NCBI Taxonomy" id="779"/>
    <lineage>
        <taxon>Bacteria</taxon>
        <taxon>Pseudomonadati</taxon>
        <taxon>Pseudomonadota</taxon>
        <taxon>Alphaproteobacteria</taxon>
        <taxon>Rickettsiales</taxon>
        <taxon>Anaplasmataceae</taxon>
        <taxon>Ehrlichia</taxon>
    </lineage>
</organism>
<evidence type="ECO:0000256" key="10">
    <source>
        <dbReference type="RuleBase" id="RU363038"/>
    </source>
</evidence>
<keyword evidence="6 9" id="KW-0648">Protein biosynthesis</keyword>
<dbReference type="Pfam" id="PF05746">
    <property type="entry name" value="DALR_1"/>
    <property type="match status" value="1"/>
</dbReference>
<dbReference type="InterPro" id="IPR001412">
    <property type="entry name" value="aa-tRNA-synth_I_CS"/>
</dbReference>
<evidence type="ECO:0000256" key="8">
    <source>
        <dbReference type="ARBA" id="ARBA00049339"/>
    </source>
</evidence>
<feature type="domain" description="DALR anticodon binding" evidence="11">
    <location>
        <begin position="452"/>
        <end position="575"/>
    </location>
</feature>
<dbReference type="Pfam" id="PF03485">
    <property type="entry name" value="Arg_tRNA_synt_N"/>
    <property type="match status" value="1"/>
</dbReference>
<dbReference type="EC" id="6.1.1.19" evidence="9"/>
<dbReference type="GO" id="GO:0004814">
    <property type="term" value="F:arginine-tRNA ligase activity"/>
    <property type="evidence" value="ECO:0007669"/>
    <property type="project" value="UniProtKB-UniRule"/>
</dbReference>
<sequence length="576" mass="65536">MSLVNTIRHLIIEKLSILNIDQLVTTNDLMLNKLIVDYPNNPDYGDLYTNAALVLSKYVKKSPMDVAEILVSEFSKIKEISDINVVKPGFINFNLSLDMWYGVIISINKLQEDFGNVNFGCGKKINIEFVSANPTGPMHIGHARGAIFGDVLANLLEKVGYQVIREYYINDAGTQIDVLVESVYLRYKEAIGENIIIGSGLYPGLYLKDVGQLLYQRYGEDLLEMDDNQRKQIIRDVSLTYLLNLIKEDLALLGIKHDVFTSESQLIRDNVVQKCVKLLHEKQLIYYGVLDQPKGTEGINWKPRTQMLFKSTNFGDDIDRALQKADGSWTYFANDIAYHFYKISRGFNHMILELGSDHIGYVKRLKAAVKALSDGNATIDIKLHNIVNFFDNGTQVKMSKRSGEFLTIRDVIEQVGKDVVRFIMLTRKSDVVLDFDFAKVVEQSRNNPIFYVQYAHARVHSLIRNAPKILEIEFVDFSVLSSKEEILLIKLLAKWQHIIEISARTAEPHRITFYLIEVAEAFHTLWGYGNKSTGMRFIVDGDINLTSARIYLAKSVGYIIASGFKIFSVVPLKEMK</sequence>
<dbReference type="SUPFAM" id="SSF47323">
    <property type="entry name" value="Anticodon-binding domain of a subclass of class I aminoacyl-tRNA synthetases"/>
    <property type="match status" value="1"/>
</dbReference>
<dbReference type="InterPro" id="IPR035684">
    <property type="entry name" value="ArgRS_core"/>
</dbReference>
<dbReference type="AlphaFoldDB" id="A0AAE6UIJ7"/>
<dbReference type="SMART" id="SM00836">
    <property type="entry name" value="DALR_1"/>
    <property type="match status" value="1"/>
</dbReference>
<feature type="short sequence motif" description="'HIGH' region" evidence="9">
    <location>
        <begin position="132"/>
        <end position="142"/>
    </location>
</feature>
<keyword evidence="7 9" id="KW-0030">Aminoacyl-tRNA synthetase</keyword>
<dbReference type="HAMAP" id="MF_00123">
    <property type="entry name" value="Arg_tRNA_synth"/>
    <property type="match status" value="1"/>
</dbReference>
<dbReference type="InterPro" id="IPR008909">
    <property type="entry name" value="DALR_anticod-bd"/>
</dbReference>
<dbReference type="Pfam" id="PF00750">
    <property type="entry name" value="tRNA-synt_1d"/>
    <property type="match status" value="1"/>
</dbReference>
<keyword evidence="5 9" id="KW-0067">ATP-binding</keyword>
<dbReference type="Proteomes" id="UP000422822">
    <property type="component" value="Chromosome"/>
</dbReference>
<dbReference type="InterPro" id="IPR001278">
    <property type="entry name" value="Arg-tRNA-ligase"/>
</dbReference>
<evidence type="ECO:0000313" key="14">
    <source>
        <dbReference type="Proteomes" id="UP000422822"/>
    </source>
</evidence>
<dbReference type="GO" id="GO:0005524">
    <property type="term" value="F:ATP binding"/>
    <property type="evidence" value="ECO:0007669"/>
    <property type="project" value="UniProtKB-UniRule"/>
</dbReference>
<evidence type="ECO:0000256" key="5">
    <source>
        <dbReference type="ARBA" id="ARBA00022840"/>
    </source>
</evidence>
<dbReference type="SUPFAM" id="SSF52374">
    <property type="entry name" value="Nucleotidylyl transferase"/>
    <property type="match status" value="1"/>
</dbReference>
<feature type="domain" description="Arginyl tRNA synthetase N-terminal" evidence="12">
    <location>
        <begin position="5"/>
        <end position="95"/>
    </location>
</feature>
<comment type="subunit">
    <text evidence="9">Monomer.</text>
</comment>
<dbReference type="SMART" id="SM01016">
    <property type="entry name" value="Arg_tRNA_synt_N"/>
    <property type="match status" value="1"/>
</dbReference>
<comment type="subcellular location">
    <subcellularLocation>
        <location evidence="9">Cytoplasm</location>
    </subcellularLocation>
</comment>
<evidence type="ECO:0000259" key="11">
    <source>
        <dbReference type="SMART" id="SM00836"/>
    </source>
</evidence>
<dbReference type="Gene3D" id="3.40.50.620">
    <property type="entry name" value="HUPs"/>
    <property type="match status" value="1"/>
</dbReference>
<dbReference type="EMBL" id="CP033455">
    <property type="protein sequence ID" value="QGR03477.1"/>
    <property type="molecule type" value="Genomic_DNA"/>
</dbReference>
<dbReference type="PANTHER" id="PTHR11956">
    <property type="entry name" value="ARGINYL-TRNA SYNTHETASE"/>
    <property type="match status" value="1"/>
</dbReference>
<dbReference type="InterPro" id="IPR036695">
    <property type="entry name" value="Arg-tRNA-synth_N_sf"/>
</dbReference>
<dbReference type="PANTHER" id="PTHR11956:SF5">
    <property type="entry name" value="ARGININE--TRNA LIGASE, CYTOPLASMIC"/>
    <property type="match status" value="1"/>
</dbReference>
<dbReference type="GO" id="GO:0006420">
    <property type="term" value="P:arginyl-tRNA aminoacylation"/>
    <property type="evidence" value="ECO:0007669"/>
    <property type="project" value="UniProtKB-UniRule"/>
</dbReference>
<gene>
    <name evidence="9" type="primary">argS</name>
    <name evidence="13" type="ORF">EDL80_02760</name>
</gene>
<evidence type="ECO:0000313" key="13">
    <source>
        <dbReference type="EMBL" id="QGR03477.1"/>
    </source>
</evidence>
<dbReference type="GO" id="GO:0005737">
    <property type="term" value="C:cytoplasm"/>
    <property type="evidence" value="ECO:0007669"/>
    <property type="project" value="UniProtKB-SubCell"/>
</dbReference>
<keyword evidence="2 9" id="KW-0963">Cytoplasm</keyword>
<dbReference type="SUPFAM" id="SSF55190">
    <property type="entry name" value="Arginyl-tRNA synthetase (ArgRS), N-terminal 'additional' domain"/>
    <property type="match status" value="1"/>
</dbReference>
<evidence type="ECO:0000256" key="4">
    <source>
        <dbReference type="ARBA" id="ARBA00022741"/>
    </source>
</evidence>
<accession>A0AAE6UIJ7</accession>
<comment type="similarity">
    <text evidence="1 9 10">Belongs to the class-I aminoacyl-tRNA synthetase family.</text>
</comment>
<evidence type="ECO:0000256" key="3">
    <source>
        <dbReference type="ARBA" id="ARBA00022598"/>
    </source>
</evidence>
<protein>
    <recommendedName>
        <fullName evidence="9">Arginine--tRNA ligase</fullName>
        <ecNumber evidence="9">6.1.1.19</ecNumber>
    </recommendedName>
    <alternativeName>
        <fullName evidence="9">Arginyl-tRNA synthetase</fullName>
        <shortName evidence="9">ArgRS</shortName>
    </alternativeName>
</protein>
<name>A0AAE6UIJ7_EHRRU</name>
<comment type="catalytic activity">
    <reaction evidence="8 9">
        <text>tRNA(Arg) + L-arginine + ATP = L-arginyl-tRNA(Arg) + AMP + diphosphate</text>
        <dbReference type="Rhea" id="RHEA:20301"/>
        <dbReference type="Rhea" id="RHEA-COMP:9658"/>
        <dbReference type="Rhea" id="RHEA-COMP:9673"/>
        <dbReference type="ChEBI" id="CHEBI:30616"/>
        <dbReference type="ChEBI" id="CHEBI:32682"/>
        <dbReference type="ChEBI" id="CHEBI:33019"/>
        <dbReference type="ChEBI" id="CHEBI:78442"/>
        <dbReference type="ChEBI" id="CHEBI:78513"/>
        <dbReference type="ChEBI" id="CHEBI:456215"/>
        <dbReference type="EC" id="6.1.1.19"/>
    </reaction>
</comment>
<evidence type="ECO:0000256" key="9">
    <source>
        <dbReference type="HAMAP-Rule" id="MF_00123"/>
    </source>
</evidence>
<dbReference type="PRINTS" id="PR01038">
    <property type="entry name" value="TRNASYNTHARG"/>
</dbReference>
<evidence type="ECO:0000256" key="1">
    <source>
        <dbReference type="ARBA" id="ARBA00005594"/>
    </source>
</evidence>
<dbReference type="RefSeq" id="WP_158406660.1">
    <property type="nucleotide sequence ID" value="NZ_CP033454.1"/>
</dbReference>
<keyword evidence="4 9" id="KW-0547">Nucleotide-binding</keyword>
<keyword evidence="3 9" id="KW-0436">Ligase</keyword>
<dbReference type="InterPro" id="IPR009080">
    <property type="entry name" value="tRNAsynth_Ia_anticodon-bd"/>
</dbReference>
<dbReference type="InterPro" id="IPR014729">
    <property type="entry name" value="Rossmann-like_a/b/a_fold"/>
</dbReference>
<dbReference type="PROSITE" id="PS00178">
    <property type="entry name" value="AA_TRNA_LIGASE_I"/>
    <property type="match status" value="1"/>
</dbReference>
<keyword evidence="14" id="KW-1185">Reference proteome</keyword>
<proteinExistence type="inferred from homology"/>
<evidence type="ECO:0000256" key="6">
    <source>
        <dbReference type="ARBA" id="ARBA00022917"/>
    </source>
</evidence>
<evidence type="ECO:0000259" key="12">
    <source>
        <dbReference type="SMART" id="SM01016"/>
    </source>
</evidence>
<dbReference type="Gene3D" id="1.10.730.10">
    <property type="entry name" value="Isoleucyl-tRNA Synthetase, Domain 1"/>
    <property type="match status" value="1"/>
</dbReference>
<dbReference type="NCBIfam" id="TIGR00456">
    <property type="entry name" value="argS"/>
    <property type="match status" value="1"/>
</dbReference>
<evidence type="ECO:0000256" key="2">
    <source>
        <dbReference type="ARBA" id="ARBA00022490"/>
    </source>
</evidence>
<dbReference type="CDD" id="cd00671">
    <property type="entry name" value="ArgRS_core"/>
    <property type="match status" value="1"/>
</dbReference>
<dbReference type="InterPro" id="IPR005148">
    <property type="entry name" value="Arg-tRNA-synth_N"/>
</dbReference>
<evidence type="ECO:0000256" key="7">
    <source>
        <dbReference type="ARBA" id="ARBA00023146"/>
    </source>
</evidence>